<keyword evidence="4" id="KW-1185">Reference proteome</keyword>
<dbReference type="InterPro" id="IPR036249">
    <property type="entry name" value="Thioredoxin-like_sf"/>
</dbReference>
<proteinExistence type="inferred from homology"/>
<dbReference type="PANTHER" id="PTHR30041:SF8">
    <property type="entry name" value="PROTEIN YFFB"/>
    <property type="match status" value="1"/>
</dbReference>
<dbReference type="Proteomes" id="UP000028826">
    <property type="component" value="Unassembled WGS sequence"/>
</dbReference>
<dbReference type="InterPro" id="IPR006660">
    <property type="entry name" value="Arsenate_reductase-like"/>
</dbReference>
<evidence type="ECO:0000313" key="3">
    <source>
        <dbReference type="EMBL" id="KFI32099.1"/>
    </source>
</evidence>
<reference evidence="3 4" key="1">
    <citation type="submission" date="2014-03" db="EMBL/GenBank/DDBJ databases">
        <title>Genome of Haematobacter massiliensis CCUG 47968.</title>
        <authorList>
            <person name="Wang D."/>
            <person name="Wang G."/>
        </authorList>
    </citation>
    <scope>NUCLEOTIDE SEQUENCE [LARGE SCALE GENOMIC DNA]</scope>
    <source>
        <strain evidence="3 4">CCUG 47968</strain>
    </source>
</reference>
<dbReference type="EMBL" id="JGYG01000001">
    <property type="protein sequence ID" value="KFI32099.1"/>
    <property type="molecule type" value="Genomic_DNA"/>
</dbReference>
<protein>
    <submittedName>
        <fullName evidence="3">Arsenate reductase</fullName>
    </submittedName>
</protein>
<evidence type="ECO:0000256" key="2">
    <source>
        <dbReference type="PROSITE-ProRule" id="PRU01282"/>
    </source>
</evidence>
<dbReference type="PROSITE" id="PS51353">
    <property type="entry name" value="ARSC"/>
    <property type="match status" value="1"/>
</dbReference>
<dbReference type="Pfam" id="PF03960">
    <property type="entry name" value="ArsC"/>
    <property type="match status" value="1"/>
</dbReference>
<organism evidence="3 4">
    <name type="scientific">Haematobacter massiliensis</name>
    <dbReference type="NCBI Taxonomy" id="195105"/>
    <lineage>
        <taxon>Bacteria</taxon>
        <taxon>Pseudomonadati</taxon>
        <taxon>Pseudomonadota</taxon>
        <taxon>Alphaproteobacteria</taxon>
        <taxon>Rhodobacterales</taxon>
        <taxon>Paracoccaceae</taxon>
        <taxon>Haematobacter</taxon>
    </lineage>
</organism>
<evidence type="ECO:0000256" key="1">
    <source>
        <dbReference type="ARBA" id="ARBA00007198"/>
    </source>
</evidence>
<evidence type="ECO:0000313" key="4">
    <source>
        <dbReference type="Proteomes" id="UP000028826"/>
    </source>
</evidence>
<dbReference type="SUPFAM" id="SSF52833">
    <property type="entry name" value="Thioredoxin-like"/>
    <property type="match status" value="1"/>
</dbReference>
<dbReference type="STRING" id="195105.CN97_06735"/>
<dbReference type="PANTHER" id="PTHR30041">
    <property type="entry name" value="ARSENATE REDUCTASE"/>
    <property type="match status" value="1"/>
</dbReference>
<name>A0A086YCU9_9RHOB</name>
<accession>A0A086YCU9</accession>
<dbReference type="AlphaFoldDB" id="A0A086YCU9"/>
<dbReference type="eggNOG" id="COG1393">
    <property type="taxonomic scope" value="Bacteria"/>
</dbReference>
<comment type="caution">
    <text evidence="3">The sequence shown here is derived from an EMBL/GenBank/DDBJ whole genome shotgun (WGS) entry which is preliminary data.</text>
</comment>
<comment type="similarity">
    <text evidence="1 2">Belongs to the ArsC family.</text>
</comment>
<sequence>MTLYGIPTCDTCRKALASLREKGEVTFHDIRKQPLSDTEIGRFLNAFGDKLINRASTTWRSLSEEERGQSPQALLAAHPALMKRPVIESGDRLTLGWKDDARKVWL</sequence>
<dbReference type="OrthoDB" id="9803749at2"/>
<dbReference type="Gene3D" id="3.40.30.10">
    <property type="entry name" value="Glutaredoxin"/>
    <property type="match status" value="1"/>
</dbReference>
<gene>
    <name evidence="3" type="ORF">CN97_06735</name>
</gene>